<dbReference type="Proteomes" id="UP001244341">
    <property type="component" value="Chromosome 5b"/>
</dbReference>
<evidence type="ECO:0000313" key="3">
    <source>
        <dbReference type="EMBL" id="WIA14447.1"/>
    </source>
</evidence>
<accession>A0ABY8U1X1</accession>
<dbReference type="EMBL" id="CP126212">
    <property type="protein sequence ID" value="WIA14447.1"/>
    <property type="molecule type" value="Genomic_DNA"/>
</dbReference>
<evidence type="ECO:0000313" key="4">
    <source>
        <dbReference type="Proteomes" id="UP001244341"/>
    </source>
</evidence>
<evidence type="ECO:0000256" key="2">
    <source>
        <dbReference type="SAM" id="MobiDB-lite"/>
    </source>
</evidence>
<feature type="region of interest" description="Disordered" evidence="2">
    <location>
        <begin position="119"/>
        <end position="143"/>
    </location>
</feature>
<keyword evidence="4" id="KW-1185">Reference proteome</keyword>
<gene>
    <name evidence="3" type="ORF">OEZ85_002972</name>
</gene>
<evidence type="ECO:0000256" key="1">
    <source>
        <dbReference type="SAM" id="Coils"/>
    </source>
</evidence>
<feature type="coiled-coil region" evidence="1">
    <location>
        <begin position="182"/>
        <end position="232"/>
    </location>
</feature>
<keyword evidence="1" id="KW-0175">Coiled coil</keyword>
<reference evidence="3 4" key="1">
    <citation type="submission" date="2023-05" db="EMBL/GenBank/DDBJ databases">
        <title>A 100% complete, gapless, phased diploid assembly of the Scenedesmus obliquus UTEX 3031 genome.</title>
        <authorList>
            <person name="Biondi T.C."/>
            <person name="Hanschen E.R."/>
            <person name="Kwon T."/>
            <person name="Eng W."/>
            <person name="Kruse C.P.S."/>
            <person name="Koehler S.I."/>
            <person name="Kunde Y."/>
            <person name="Gleasner C.D."/>
            <person name="You Mak K.T."/>
            <person name="Polle J."/>
            <person name="Hovde B.T."/>
            <person name="Starkenburg S.R."/>
        </authorList>
    </citation>
    <scope>NUCLEOTIDE SEQUENCE [LARGE SCALE GENOMIC DNA]</scope>
    <source>
        <strain evidence="3 4">DOE0152z</strain>
    </source>
</reference>
<proteinExistence type="predicted"/>
<organism evidence="3 4">
    <name type="scientific">Tetradesmus obliquus</name>
    <name type="common">Green alga</name>
    <name type="synonym">Acutodesmus obliquus</name>
    <dbReference type="NCBI Taxonomy" id="3088"/>
    <lineage>
        <taxon>Eukaryota</taxon>
        <taxon>Viridiplantae</taxon>
        <taxon>Chlorophyta</taxon>
        <taxon>core chlorophytes</taxon>
        <taxon>Chlorophyceae</taxon>
        <taxon>CS clade</taxon>
        <taxon>Sphaeropleales</taxon>
        <taxon>Scenedesmaceae</taxon>
        <taxon>Tetradesmus</taxon>
    </lineage>
</organism>
<evidence type="ECO:0008006" key="5">
    <source>
        <dbReference type="Google" id="ProtNLM"/>
    </source>
</evidence>
<name>A0ABY8U1X1_TETOB</name>
<feature type="region of interest" description="Disordered" evidence="2">
    <location>
        <begin position="1"/>
        <end position="22"/>
    </location>
</feature>
<sequence length="236" mass="24875">MSLAPPSPQRSRKRLSDSGAGKPQWLQQLPRLSAEHHRVFQSVQKLTLKAALDLSSCKYSAEAIWFAKWEGQPARLKFKWSEGSPNALLFDAAVAIRGSSSRKLRLIGTPHQLHTASIMLGPTAGPSVSSSSSSSSSSADASPGLEVPAAEAAAPYAAALEGLRMQWIQNAVSVEDLLTGLIKRAQEQEQQLVRQSAAAEARAAAAEARATAAEARAAAAEARAAAAEASARFEPP</sequence>
<protein>
    <recommendedName>
        <fullName evidence="5">Activator of Hsp90 ATPase N-terminal domain-containing protein</fullName>
    </recommendedName>
</protein>
<feature type="compositionally biased region" description="Low complexity" evidence="2">
    <location>
        <begin position="127"/>
        <end position="143"/>
    </location>
</feature>